<dbReference type="PANTHER" id="PTHR31301">
    <property type="entry name" value="LOB DOMAIN-CONTAINING PROTEIN 4-RELATED"/>
    <property type="match status" value="1"/>
</dbReference>
<protein>
    <recommendedName>
        <fullName evidence="2">LOB domain-containing protein</fullName>
    </recommendedName>
</protein>
<dbReference type="PROSITE" id="PS50891">
    <property type="entry name" value="LOB"/>
    <property type="match status" value="1"/>
</dbReference>
<dbReference type="PANTHER" id="PTHR31301:SF122">
    <property type="entry name" value="LOB DOMAIN-CONTAINING PROTEIN 11"/>
    <property type="match status" value="1"/>
</dbReference>
<evidence type="ECO:0000313" key="3">
    <source>
        <dbReference type="EMBL" id="KAH0854505.1"/>
    </source>
</evidence>
<evidence type="ECO:0000313" key="4">
    <source>
        <dbReference type="Proteomes" id="UP000824890"/>
    </source>
</evidence>
<dbReference type="Pfam" id="PF03195">
    <property type="entry name" value="LOB"/>
    <property type="match status" value="1"/>
</dbReference>
<keyword evidence="4" id="KW-1185">Reference proteome</keyword>
<proteinExistence type="inferred from homology"/>
<comment type="similarity">
    <text evidence="1">Belongs to the LOB domain-containing protein family.</text>
</comment>
<name>A0ABQ7XHJ7_BRANA</name>
<comment type="caution">
    <text evidence="3">The sequence shown here is derived from an EMBL/GenBank/DDBJ whole genome shotgun (WGS) entry which is preliminary data.</text>
</comment>
<dbReference type="InterPro" id="IPR004883">
    <property type="entry name" value="LOB"/>
</dbReference>
<dbReference type="Proteomes" id="UP000824890">
    <property type="component" value="Unassembled WGS sequence"/>
</dbReference>
<accession>A0ABQ7XHJ7</accession>
<evidence type="ECO:0000259" key="2">
    <source>
        <dbReference type="PROSITE" id="PS50891"/>
    </source>
</evidence>
<sequence length="94" mass="10399">MRFGSLLPSNGASQVHYRPPCVGASNIIKLLQELPESQRTDAVNSMVYEAGARIRDPIYGCAGPDEESNDFGLPEDIKYTNTIPSTLWCDPLWI</sequence>
<reference evidence="3 4" key="1">
    <citation type="submission" date="2021-05" db="EMBL/GenBank/DDBJ databases">
        <title>Genome Assembly of Synthetic Allotetraploid Brassica napus Reveals Homoeologous Exchanges between Subgenomes.</title>
        <authorList>
            <person name="Davis J.T."/>
        </authorList>
    </citation>
    <scope>NUCLEOTIDE SEQUENCE [LARGE SCALE GENOMIC DNA]</scope>
    <source>
        <strain evidence="4">cv. Da-Ae</strain>
        <tissue evidence="3">Seedling</tissue>
    </source>
</reference>
<gene>
    <name evidence="3" type="ORF">HID58_069187</name>
</gene>
<organism evidence="3 4">
    <name type="scientific">Brassica napus</name>
    <name type="common">Rape</name>
    <dbReference type="NCBI Taxonomy" id="3708"/>
    <lineage>
        <taxon>Eukaryota</taxon>
        <taxon>Viridiplantae</taxon>
        <taxon>Streptophyta</taxon>
        <taxon>Embryophyta</taxon>
        <taxon>Tracheophyta</taxon>
        <taxon>Spermatophyta</taxon>
        <taxon>Magnoliopsida</taxon>
        <taxon>eudicotyledons</taxon>
        <taxon>Gunneridae</taxon>
        <taxon>Pentapetalae</taxon>
        <taxon>rosids</taxon>
        <taxon>malvids</taxon>
        <taxon>Brassicales</taxon>
        <taxon>Brassicaceae</taxon>
        <taxon>Brassiceae</taxon>
        <taxon>Brassica</taxon>
    </lineage>
</organism>
<dbReference type="EMBL" id="JAGKQM010000392">
    <property type="protein sequence ID" value="KAH0854505.1"/>
    <property type="molecule type" value="Genomic_DNA"/>
</dbReference>
<evidence type="ECO:0000256" key="1">
    <source>
        <dbReference type="ARBA" id="ARBA00005474"/>
    </source>
</evidence>
<feature type="domain" description="LOB" evidence="2">
    <location>
        <begin position="1"/>
        <end position="86"/>
    </location>
</feature>